<feature type="domain" description="MacB-like periplasmic core" evidence="9">
    <location>
        <begin position="21"/>
        <end position="240"/>
    </location>
</feature>
<reference evidence="10 11" key="1">
    <citation type="submission" date="2019-12" db="EMBL/GenBank/DDBJ databases">
        <title>Genomic-based taxomic classification of the family Erythrobacteraceae.</title>
        <authorList>
            <person name="Xu L."/>
        </authorList>
    </citation>
    <scope>NUCLEOTIDE SEQUENCE [LARGE SCALE GENOMIC DNA]</scope>
    <source>
        <strain evidence="10 11">JCM 17468</strain>
    </source>
</reference>
<dbReference type="OrthoDB" id="9770036at2"/>
<feature type="transmembrane region" description="Helical" evidence="7">
    <location>
        <begin position="369"/>
        <end position="390"/>
    </location>
</feature>
<dbReference type="RefSeq" id="WP_160660928.1">
    <property type="nucleotide sequence ID" value="NZ_BAABDV010000001.1"/>
</dbReference>
<comment type="subcellular location">
    <subcellularLocation>
        <location evidence="1">Cell membrane</location>
        <topology evidence="1">Multi-pass membrane protein</topology>
    </subcellularLocation>
</comment>
<feature type="transmembrane region" description="Helical" evidence="7">
    <location>
        <begin position="734"/>
        <end position="752"/>
    </location>
</feature>
<keyword evidence="5 7" id="KW-0472">Membrane</keyword>
<name>A0A844YB11_9SPHN</name>
<protein>
    <submittedName>
        <fullName evidence="10">FtsX-like permease family protein</fullName>
    </submittedName>
</protein>
<dbReference type="Pfam" id="PF12704">
    <property type="entry name" value="MacB_PCD"/>
    <property type="match status" value="2"/>
</dbReference>
<evidence type="ECO:0000256" key="1">
    <source>
        <dbReference type="ARBA" id="ARBA00004651"/>
    </source>
</evidence>
<evidence type="ECO:0000256" key="7">
    <source>
        <dbReference type="SAM" id="Phobius"/>
    </source>
</evidence>
<dbReference type="InterPro" id="IPR050250">
    <property type="entry name" value="Macrolide_Exporter_MacB"/>
</dbReference>
<sequence>MNRFALLSLYRSLTRHKLYAALNIGGLAVGIAVFLVLGLYVRFETSYEKWIPHHDEIYRVQSVWNQPNSPFNGAFNYTMGGLLEKLEADNADLVGTRLRGGEGAASLLRENAVTREDVVQVDPEFLRVFDLSMVEGQKNSALAQPNGAIISHSLARRIFGKGTAIGQTITVSYDEPETYRITGVFADLPNTTDFRFDIVTPLPQLPPNEAWNDWGSSQVQTFVRLANPDRVQDFERSMDRLLSRNRSQGLGSDVPDTLSLALQPVAENHLSRVGQEASDPRIRVVTLGVVGGLALLIAVVNYVNLATAQAVLRAREIAVRKVVGATRGKIIAQLLAEAVLCTGLASLSGLILAELTLPFVNAAGGLDLAIPYALALPCLFALSLFVGLAAGSYPALIVSEYQAASVLASSRAPGGGKSAARIREVLVSLQFGFSIAFLVGTFVLFAQIAHLRQLDLGYERDGLLVVTSLEDPDLSRSQRSSLIERWRDLPNVVSISTSDTAPGGTSTTNFSTFASPDMMQEGPSLRRIGIGPNFFRTFGIQPIAGRLLGDEFRMDDLADIERGQTRNTVIDRTASERLGFATPAAAIGQTISNQSDHVIVGVIEDLRFFTPREPHDPSYFQYSSKMPSFPVATIRYRGDAGELATQLRSVWNQIAGSVPFEAETADKRLQEYYEQDERTARLFAIGAGLAVLIGMVGLWGLASFNTARRVKEIGIRKSLGATTTDVVKLLVGQFLRPVLIANLIAWPLAYFAMRTWLAGFPDRIALSPTFFIGASLLAIAIAVLTVLGQSVRASRTPPAWALRHD</sequence>
<dbReference type="AlphaFoldDB" id="A0A844YB11"/>
<feature type="region of interest" description="Disordered" evidence="6">
    <location>
        <begin position="497"/>
        <end position="516"/>
    </location>
</feature>
<dbReference type="PANTHER" id="PTHR30572:SF18">
    <property type="entry name" value="ABC-TYPE MACROLIDE FAMILY EXPORT SYSTEM PERMEASE COMPONENT 2"/>
    <property type="match status" value="1"/>
</dbReference>
<dbReference type="InterPro" id="IPR003838">
    <property type="entry name" value="ABC3_permease_C"/>
</dbReference>
<evidence type="ECO:0000256" key="6">
    <source>
        <dbReference type="SAM" id="MobiDB-lite"/>
    </source>
</evidence>
<feature type="domain" description="ABC3 transporter permease C-terminal" evidence="8">
    <location>
        <begin position="686"/>
        <end position="798"/>
    </location>
</feature>
<keyword evidence="11" id="KW-1185">Reference proteome</keyword>
<evidence type="ECO:0000256" key="2">
    <source>
        <dbReference type="ARBA" id="ARBA00022475"/>
    </source>
</evidence>
<evidence type="ECO:0000256" key="5">
    <source>
        <dbReference type="ARBA" id="ARBA00023136"/>
    </source>
</evidence>
<evidence type="ECO:0000313" key="10">
    <source>
        <dbReference type="EMBL" id="MXO54152.1"/>
    </source>
</evidence>
<comment type="caution">
    <text evidence="10">The sequence shown here is derived from an EMBL/GenBank/DDBJ whole genome shotgun (WGS) entry which is preliminary data.</text>
</comment>
<gene>
    <name evidence="10" type="ORF">GRI47_09060</name>
</gene>
<dbReference type="PANTHER" id="PTHR30572">
    <property type="entry name" value="MEMBRANE COMPONENT OF TRANSPORTER-RELATED"/>
    <property type="match status" value="1"/>
</dbReference>
<evidence type="ECO:0000313" key="11">
    <source>
        <dbReference type="Proteomes" id="UP000430272"/>
    </source>
</evidence>
<feature type="transmembrane region" description="Helical" evidence="7">
    <location>
        <begin position="330"/>
        <end position="357"/>
    </location>
</feature>
<dbReference type="InterPro" id="IPR025857">
    <property type="entry name" value="MacB_PCD"/>
</dbReference>
<evidence type="ECO:0000259" key="8">
    <source>
        <dbReference type="Pfam" id="PF02687"/>
    </source>
</evidence>
<feature type="transmembrane region" description="Helical" evidence="7">
    <location>
        <begin position="682"/>
        <end position="702"/>
    </location>
</feature>
<dbReference type="GO" id="GO:0005886">
    <property type="term" value="C:plasma membrane"/>
    <property type="evidence" value="ECO:0007669"/>
    <property type="project" value="UniProtKB-SubCell"/>
</dbReference>
<feature type="domain" description="MacB-like periplasmic core" evidence="9">
    <location>
        <begin position="434"/>
        <end position="606"/>
    </location>
</feature>
<feature type="transmembrane region" description="Helical" evidence="7">
    <location>
        <begin position="282"/>
        <end position="303"/>
    </location>
</feature>
<keyword evidence="2" id="KW-1003">Cell membrane</keyword>
<evidence type="ECO:0000259" key="9">
    <source>
        <dbReference type="Pfam" id="PF12704"/>
    </source>
</evidence>
<accession>A0A844YB11</accession>
<dbReference type="EMBL" id="WTYD01000001">
    <property type="protein sequence ID" value="MXO54152.1"/>
    <property type="molecule type" value="Genomic_DNA"/>
</dbReference>
<organism evidence="10 11">
    <name type="scientific">Qipengyuania pelagi</name>
    <dbReference type="NCBI Taxonomy" id="994320"/>
    <lineage>
        <taxon>Bacteria</taxon>
        <taxon>Pseudomonadati</taxon>
        <taxon>Pseudomonadota</taxon>
        <taxon>Alphaproteobacteria</taxon>
        <taxon>Sphingomonadales</taxon>
        <taxon>Erythrobacteraceae</taxon>
        <taxon>Qipengyuania</taxon>
    </lineage>
</organism>
<feature type="domain" description="ABC3 transporter permease C-terminal" evidence="8">
    <location>
        <begin position="289"/>
        <end position="399"/>
    </location>
</feature>
<feature type="transmembrane region" description="Helical" evidence="7">
    <location>
        <begin position="20"/>
        <end position="41"/>
    </location>
</feature>
<dbReference type="Pfam" id="PF02687">
    <property type="entry name" value="FtsX"/>
    <property type="match status" value="2"/>
</dbReference>
<feature type="compositionally biased region" description="Polar residues" evidence="6">
    <location>
        <begin position="497"/>
        <end position="514"/>
    </location>
</feature>
<feature type="transmembrane region" description="Helical" evidence="7">
    <location>
        <begin position="425"/>
        <end position="446"/>
    </location>
</feature>
<proteinExistence type="predicted"/>
<evidence type="ECO:0000256" key="3">
    <source>
        <dbReference type="ARBA" id="ARBA00022692"/>
    </source>
</evidence>
<evidence type="ECO:0000256" key="4">
    <source>
        <dbReference type="ARBA" id="ARBA00022989"/>
    </source>
</evidence>
<keyword evidence="4 7" id="KW-1133">Transmembrane helix</keyword>
<feature type="transmembrane region" description="Helical" evidence="7">
    <location>
        <begin position="764"/>
        <end position="787"/>
    </location>
</feature>
<dbReference type="Proteomes" id="UP000430272">
    <property type="component" value="Unassembled WGS sequence"/>
</dbReference>
<keyword evidence="3 7" id="KW-0812">Transmembrane</keyword>
<dbReference type="GO" id="GO:0022857">
    <property type="term" value="F:transmembrane transporter activity"/>
    <property type="evidence" value="ECO:0007669"/>
    <property type="project" value="TreeGrafter"/>
</dbReference>